<dbReference type="PANTHER" id="PTHR11409">
    <property type="entry name" value="ADENOSINE DEAMINASE"/>
    <property type="match status" value="1"/>
</dbReference>
<dbReference type="InterPro" id="IPR001365">
    <property type="entry name" value="A_deaminase_dom"/>
</dbReference>
<dbReference type="GO" id="GO:0060205">
    <property type="term" value="C:cytoplasmic vesicle lumen"/>
    <property type="evidence" value="ECO:0007669"/>
    <property type="project" value="UniProtKB-SubCell"/>
</dbReference>
<dbReference type="InterPro" id="IPR032466">
    <property type="entry name" value="Metal_Hydrolase"/>
</dbReference>
<evidence type="ECO:0000313" key="11">
    <source>
        <dbReference type="Ensembl" id="ENSEASP00005049180.1"/>
    </source>
</evidence>
<dbReference type="Ensembl" id="ENSEAST00005063908.1">
    <property type="protein sequence ID" value="ENSEASP00005049180.1"/>
    <property type="gene ID" value="ENSEASG00005023413.2"/>
</dbReference>
<reference evidence="11" key="3">
    <citation type="submission" date="2025-09" db="UniProtKB">
        <authorList>
            <consortium name="Ensembl"/>
        </authorList>
    </citation>
    <scope>IDENTIFICATION</scope>
</reference>
<comment type="similarity">
    <text evidence="4">Belongs to the metallo-dependent hydrolases superfamily. Adenosine and AMP deaminases family.</text>
</comment>
<organism evidence="11 12">
    <name type="scientific">Equus asinus</name>
    <name type="common">Donkey</name>
    <name type="synonym">Equus africanus asinus</name>
    <dbReference type="NCBI Taxonomy" id="9793"/>
    <lineage>
        <taxon>Eukaryota</taxon>
        <taxon>Metazoa</taxon>
        <taxon>Chordata</taxon>
        <taxon>Craniata</taxon>
        <taxon>Vertebrata</taxon>
        <taxon>Euteleostomi</taxon>
        <taxon>Mammalia</taxon>
        <taxon>Eutheria</taxon>
        <taxon>Laurasiatheria</taxon>
        <taxon>Perissodactyla</taxon>
        <taxon>Equidae</taxon>
        <taxon>Equus</taxon>
    </lineage>
</organism>
<evidence type="ECO:0000259" key="10">
    <source>
        <dbReference type="Pfam" id="PF00962"/>
    </source>
</evidence>
<dbReference type="GeneTree" id="ENSGT00950000183113"/>
<dbReference type="GO" id="GO:0006154">
    <property type="term" value="P:adenosine catabolic process"/>
    <property type="evidence" value="ECO:0007669"/>
    <property type="project" value="TreeGrafter"/>
</dbReference>
<dbReference type="GO" id="GO:0043103">
    <property type="term" value="P:hypoxanthine salvage"/>
    <property type="evidence" value="ECO:0007669"/>
    <property type="project" value="TreeGrafter"/>
</dbReference>
<reference evidence="11 12" key="1">
    <citation type="journal article" date="2020" name="Nat. Commun.">
        <title>Donkey genomes provide new insights into domestication and selection for coat color.</title>
        <authorList>
            <person name="Wang"/>
            <person name="C."/>
            <person name="Li"/>
            <person name="H."/>
            <person name="Guo"/>
            <person name="Y."/>
            <person name="Huang"/>
            <person name="J."/>
            <person name="Sun"/>
            <person name="Y."/>
            <person name="Min"/>
            <person name="J."/>
            <person name="Wang"/>
            <person name="J."/>
            <person name="Fang"/>
            <person name="X."/>
            <person name="Zhao"/>
            <person name="Z."/>
            <person name="Wang"/>
            <person name="S."/>
            <person name="Zhang"/>
            <person name="Y."/>
            <person name="Liu"/>
            <person name="Q."/>
            <person name="Jiang"/>
            <person name="Q."/>
            <person name="Wang"/>
            <person name="X."/>
            <person name="Guo"/>
            <person name="Y."/>
            <person name="Yang"/>
            <person name="C."/>
            <person name="Wang"/>
            <person name="Y."/>
            <person name="Tian"/>
            <person name="F."/>
            <person name="Zhuang"/>
            <person name="G."/>
            <person name="Fan"/>
            <person name="Y."/>
            <person name="Gao"/>
            <person name="Q."/>
            <person name="Li"/>
            <person name="Y."/>
            <person name="Ju"/>
            <person name="Z."/>
            <person name="Li"/>
            <person name="J."/>
            <person name="Li"/>
            <person name="R."/>
            <person name="Hou"/>
            <person name="M."/>
            <person name="Yang"/>
            <person name="G."/>
            <person name="Liu"/>
            <person name="G."/>
            <person name="Liu"/>
            <person name="W."/>
            <person name="Guo"/>
            <person name="J."/>
            <person name="Pan"/>
            <person name="S."/>
            <person name="Fan"/>
            <person name="G."/>
            <person name="Zhang"/>
            <person name="W."/>
            <person name="Zhang"/>
            <person name="R."/>
            <person name="Yu"/>
            <person name="J."/>
            <person name="Zhang"/>
            <person name="X."/>
            <person name="Yin"/>
            <person name="Q."/>
            <person name="Ji"/>
            <person name="C."/>
            <person name="Jin"/>
            <person name="Y."/>
            <person name="Yue"/>
            <person name="G."/>
            <person name="Liu"/>
            <person name="M."/>
            <person name="Xu"/>
            <person name="J."/>
            <person name="Liu"/>
            <person name="S."/>
            <person name="Jordana"/>
            <person name="J."/>
            <person name="Noce"/>
            <person name="A."/>
            <person name="Amills"/>
            <person name="M."/>
            <person name="Wu"/>
            <person name="D.D."/>
            <person name="Li"/>
            <person name="S."/>
            <person name="Zhou"/>
            <person name="X. and Zhong"/>
            <person name="J."/>
        </authorList>
    </citation>
    <scope>NUCLEOTIDE SEQUENCE [LARGE SCALE GENOMIC DNA]</scope>
</reference>
<name>A0A9L0JJ07_EQUAS</name>
<dbReference type="GO" id="GO:0046103">
    <property type="term" value="P:inosine biosynthetic process"/>
    <property type="evidence" value="ECO:0007669"/>
    <property type="project" value="TreeGrafter"/>
</dbReference>
<comment type="cofactor">
    <cofactor evidence="1">
        <name>Zn(2+)</name>
        <dbReference type="ChEBI" id="CHEBI:29105"/>
    </cofactor>
</comment>
<evidence type="ECO:0000256" key="6">
    <source>
        <dbReference type="ARBA" id="ARBA00018099"/>
    </source>
</evidence>
<dbReference type="PANTHER" id="PTHR11409:SF43">
    <property type="entry name" value="ADENOSINE DEAMINASE"/>
    <property type="match status" value="1"/>
</dbReference>
<dbReference type="Gene3D" id="3.20.20.140">
    <property type="entry name" value="Metal-dependent hydrolases"/>
    <property type="match status" value="1"/>
</dbReference>
<dbReference type="Pfam" id="PF00962">
    <property type="entry name" value="A_deaminase"/>
    <property type="match status" value="1"/>
</dbReference>
<dbReference type="PROSITE" id="PS00485">
    <property type="entry name" value="A_DEAMINASE"/>
    <property type="match status" value="1"/>
</dbReference>
<keyword evidence="9" id="KW-0862">Zinc</keyword>
<comment type="subcellular location">
    <subcellularLocation>
        <location evidence="2">Cell membrane</location>
        <topology evidence="2">Peripheral membrane protein</topology>
        <orientation evidence="2">Extracellular side</orientation>
    </subcellularLocation>
    <subcellularLocation>
        <location evidence="3">Cytoplasmic vesicle lumen</location>
    </subcellularLocation>
</comment>
<evidence type="ECO:0000256" key="3">
    <source>
        <dbReference type="ARBA" id="ARBA00004321"/>
    </source>
</evidence>
<evidence type="ECO:0000256" key="5">
    <source>
        <dbReference type="ARBA" id="ARBA00012784"/>
    </source>
</evidence>
<dbReference type="SUPFAM" id="SSF51556">
    <property type="entry name" value="Metallo-dependent hydrolases"/>
    <property type="match status" value="1"/>
</dbReference>
<evidence type="ECO:0000256" key="1">
    <source>
        <dbReference type="ARBA" id="ARBA00001947"/>
    </source>
</evidence>
<dbReference type="InterPro" id="IPR006330">
    <property type="entry name" value="Ado/ade_deaminase"/>
</dbReference>
<evidence type="ECO:0000256" key="4">
    <source>
        <dbReference type="ARBA" id="ARBA00006676"/>
    </source>
</evidence>
<dbReference type="AlphaFoldDB" id="A0A9L0JJ07"/>
<evidence type="ECO:0000256" key="9">
    <source>
        <dbReference type="ARBA" id="ARBA00022833"/>
    </source>
</evidence>
<proteinExistence type="inferred from homology"/>
<evidence type="ECO:0000313" key="12">
    <source>
        <dbReference type="Proteomes" id="UP000694387"/>
    </source>
</evidence>
<dbReference type="GO" id="GO:0009897">
    <property type="term" value="C:external side of plasma membrane"/>
    <property type="evidence" value="ECO:0007669"/>
    <property type="project" value="TreeGrafter"/>
</dbReference>
<protein>
    <recommendedName>
        <fullName evidence="6">Adenosine deaminase</fullName>
        <ecNumber evidence="5">3.5.4.4</ecNumber>
    </recommendedName>
</protein>
<accession>A0A9L0JJ07</accession>
<sequence>MDEPLSLPGFLAKFDSYMPAIALWIYSRRRGWGMAMKLWRTRPFMTSCARKTCTLRFKNDQANYSLNTDDPLIFKSTLETDYQMTKQDMGFTEEEFKRLNINAAKSCFLPEDEKGELLELLYKAYGMLSSASAGQHR</sequence>
<feature type="domain" description="Adenosine deaminase" evidence="10">
    <location>
        <begin position="56"/>
        <end position="123"/>
    </location>
</feature>
<keyword evidence="7" id="KW-0479">Metal-binding</keyword>
<dbReference type="GO" id="GO:0004000">
    <property type="term" value="F:adenosine deaminase activity"/>
    <property type="evidence" value="ECO:0007669"/>
    <property type="project" value="TreeGrafter"/>
</dbReference>
<dbReference type="GO" id="GO:0042110">
    <property type="term" value="P:T cell activation"/>
    <property type="evidence" value="ECO:0007669"/>
    <property type="project" value="TreeGrafter"/>
</dbReference>
<evidence type="ECO:0000256" key="2">
    <source>
        <dbReference type="ARBA" id="ARBA00004296"/>
    </source>
</evidence>
<keyword evidence="8" id="KW-0378">Hydrolase</keyword>
<evidence type="ECO:0000256" key="7">
    <source>
        <dbReference type="ARBA" id="ARBA00022723"/>
    </source>
</evidence>
<keyword evidence="12" id="KW-1185">Reference proteome</keyword>
<dbReference type="EC" id="3.5.4.4" evidence="5"/>
<dbReference type="Proteomes" id="UP000694387">
    <property type="component" value="Chromosome 15"/>
</dbReference>
<gene>
    <name evidence="11" type="primary">ADA</name>
</gene>
<evidence type="ECO:0000256" key="8">
    <source>
        <dbReference type="ARBA" id="ARBA00022801"/>
    </source>
</evidence>
<dbReference type="GO" id="GO:0060169">
    <property type="term" value="P:negative regulation of adenosine receptor signaling pathway"/>
    <property type="evidence" value="ECO:0007669"/>
    <property type="project" value="TreeGrafter"/>
</dbReference>
<dbReference type="GO" id="GO:0005829">
    <property type="term" value="C:cytosol"/>
    <property type="evidence" value="ECO:0007669"/>
    <property type="project" value="TreeGrafter"/>
</dbReference>
<dbReference type="GO" id="GO:0046872">
    <property type="term" value="F:metal ion binding"/>
    <property type="evidence" value="ECO:0007669"/>
    <property type="project" value="UniProtKB-KW"/>
</dbReference>
<dbReference type="InterPro" id="IPR006650">
    <property type="entry name" value="A/AMP_deam_AS"/>
</dbReference>
<reference evidence="11" key="2">
    <citation type="submission" date="2025-08" db="UniProtKB">
        <authorList>
            <consortium name="Ensembl"/>
        </authorList>
    </citation>
    <scope>IDENTIFICATION</scope>
</reference>
<dbReference type="GO" id="GO:0009168">
    <property type="term" value="P:purine ribonucleoside monophosphate biosynthetic process"/>
    <property type="evidence" value="ECO:0007669"/>
    <property type="project" value="InterPro"/>
</dbReference>